<dbReference type="PANTHER" id="PTHR15944:SF0">
    <property type="entry name" value="PRENYLCYSTEINE LYASE DOMAIN-CONTAINING PROTEIN"/>
    <property type="match status" value="1"/>
</dbReference>
<proteinExistence type="predicted"/>
<evidence type="ECO:0000259" key="1">
    <source>
        <dbReference type="Pfam" id="PF01593"/>
    </source>
</evidence>
<dbReference type="OrthoDB" id="1742077at2759"/>
<dbReference type="InterPro" id="IPR002937">
    <property type="entry name" value="Amino_oxidase"/>
</dbReference>
<reference evidence="3" key="1">
    <citation type="submission" date="2016-06" db="EMBL/GenBank/DDBJ databases">
        <title>Parallel loss of symbiosis genes in relatives of nitrogen-fixing non-legume Parasponia.</title>
        <authorList>
            <person name="Van Velzen R."/>
            <person name="Holmer R."/>
            <person name="Bu F."/>
            <person name="Rutten L."/>
            <person name="Van Zeijl A."/>
            <person name="Liu W."/>
            <person name="Santuari L."/>
            <person name="Cao Q."/>
            <person name="Sharma T."/>
            <person name="Shen D."/>
            <person name="Roswanjaya Y."/>
            <person name="Wardhani T."/>
            <person name="Kalhor M.S."/>
            <person name="Jansen J."/>
            <person name="Van den Hoogen J."/>
            <person name="Gungor B."/>
            <person name="Hartog M."/>
            <person name="Hontelez J."/>
            <person name="Verver J."/>
            <person name="Yang W.-C."/>
            <person name="Schijlen E."/>
            <person name="Repin R."/>
            <person name="Schilthuizen M."/>
            <person name="Schranz E."/>
            <person name="Heidstra R."/>
            <person name="Miyata K."/>
            <person name="Fedorova E."/>
            <person name="Kohlen W."/>
            <person name="Bisseling T."/>
            <person name="Smit S."/>
            <person name="Geurts R."/>
        </authorList>
    </citation>
    <scope>NUCLEOTIDE SEQUENCE [LARGE SCALE GENOMIC DNA]</scope>
    <source>
        <strain evidence="3">cv. RG33-2</strain>
    </source>
</reference>
<evidence type="ECO:0000313" key="2">
    <source>
        <dbReference type="EMBL" id="PON64211.1"/>
    </source>
</evidence>
<comment type="caution">
    <text evidence="2">The sequence shown here is derived from an EMBL/GenBank/DDBJ whole genome shotgun (WGS) entry which is preliminary data.</text>
</comment>
<sequence>MKHTTQLEKYNLNYAYFHIRIFKRNGVVGGRMAIVNVSGDIFEAGASILHPKNFYALEYTTSLVPP</sequence>
<gene>
    <name evidence="2" type="ORF">TorRG33x02_273850</name>
</gene>
<dbReference type="InParanoid" id="A0A2P5CT65"/>
<dbReference type="AlphaFoldDB" id="A0A2P5CT65"/>
<name>A0A2P5CT65_TREOI</name>
<dbReference type="Pfam" id="PF01593">
    <property type="entry name" value="Amino_oxidase"/>
    <property type="match status" value="1"/>
</dbReference>
<accession>A0A2P5CT65</accession>
<feature type="domain" description="Amine oxidase" evidence="1">
    <location>
        <begin position="11"/>
        <end position="60"/>
    </location>
</feature>
<dbReference type="GO" id="GO:0001735">
    <property type="term" value="F:prenylcysteine oxidase activity"/>
    <property type="evidence" value="ECO:0007669"/>
    <property type="project" value="InterPro"/>
</dbReference>
<dbReference type="EMBL" id="JXTC01000330">
    <property type="protein sequence ID" value="PON64211.1"/>
    <property type="molecule type" value="Genomic_DNA"/>
</dbReference>
<dbReference type="STRING" id="63057.A0A2P5CT65"/>
<keyword evidence="3" id="KW-1185">Reference proteome</keyword>
<dbReference type="PANTHER" id="PTHR15944">
    <property type="entry name" value="FARNESYLCYSTEINE LYASE"/>
    <property type="match status" value="1"/>
</dbReference>
<dbReference type="GO" id="GO:0030327">
    <property type="term" value="P:prenylated protein catabolic process"/>
    <property type="evidence" value="ECO:0007669"/>
    <property type="project" value="TreeGrafter"/>
</dbReference>
<protein>
    <submittedName>
        <fullName evidence="2">Prenylcysteine oxidase</fullName>
    </submittedName>
</protein>
<organism evidence="2 3">
    <name type="scientific">Trema orientale</name>
    <name type="common">Charcoal tree</name>
    <name type="synonym">Celtis orientalis</name>
    <dbReference type="NCBI Taxonomy" id="63057"/>
    <lineage>
        <taxon>Eukaryota</taxon>
        <taxon>Viridiplantae</taxon>
        <taxon>Streptophyta</taxon>
        <taxon>Embryophyta</taxon>
        <taxon>Tracheophyta</taxon>
        <taxon>Spermatophyta</taxon>
        <taxon>Magnoliopsida</taxon>
        <taxon>eudicotyledons</taxon>
        <taxon>Gunneridae</taxon>
        <taxon>Pentapetalae</taxon>
        <taxon>rosids</taxon>
        <taxon>fabids</taxon>
        <taxon>Rosales</taxon>
        <taxon>Cannabaceae</taxon>
        <taxon>Trema</taxon>
    </lineage>
</organism>
<dbReference type="InterPro" id="IPR017046">
    <property type="entry name" value="Prenylcysteine_Oxase1"/>
</dbReference>
<evidence type="ECO:0000313" key="3">
    <source>
        <dbReference type="Proteomes" id="UP000237000"/>
    </source>
</evidence>
<dbReference type="Proteomes" id="UP000237000">
    <property type="component" value="Unassembled WGS sequence"/>
</dbReference>